<evidence type="ECO:0000313" key="3">
    <source>
        <dbReference type="Proteomes" id="UP001164929"/>
    </source>
</evidence>
<keyword evidence="3" id="KW-1185">Reference proteome</keyword>
<proteinExistence type="predicted"/>
<dbReference type="EMBL" id="JAQIZT010000005">
    <property type="protein sequence ID" value="KAJ6998438.1"/>
    <property type="molecule type" value="Genomic_DNA"/>
</dbReference>
<evidence type="ECO:0000313" key="2">
    <source>
        <dbReference type="EMBL" id="KAJ6998438.1"/>
    </source>
</evidence>
<comment type="caution">
    <text evidence="2">The sequence shown here is derived from an EMBL/GenBank/DDBJ whole genome shotgun (WGS) entry which is preliminary data.</text>
</comment>
<accession>A0AAD6QXA4</accession>
<gene>
    <name evidence="2" type="ORF">NC653_014581</name>
</gene>
<evidence type="ECO:0000256" key="1">
    <source>
        <dbReference type="SAM" id="SignalP"/>
    </source>
</evidence>
<protein>
    <submittedName>
        <fullName evidence="2">Uncharacterized protein</fullName>
    </submittedName>
</protein>
<feature type="signal peptide" evidence="1">
    <location>
        <begin position="1"/>
        <end position="26"/>
    </location>
</feature>
<dbReference type="AlphaFoldDB" id="A0AAD6QXA4"/>
<reference evidence="2" key="1">
    <citation type="journal article" date="2023" name="Mol. Ecol. Resour.">
        <title>Chromosome-level genome assembly of a triploid poplar Populus alba 'Berolinensis'.</title>
        <authorList>
            <person name="Chen S."/>
            <person name="Yu Y."/>
            <person name="Wang X."/>
            <person name="Wang S."/>
            <person name="Zhang T."/>
            <person name="Zhou Y."/>
            <person name="He R."/>
            <person name="Meng N."/>
            <person name="Wang Y."/>
            <person name="Liu W."/>
            <person name="Liu Z."/>
            <person name="Liu J."/>
            <person name="Guo Q."/>
            <person name="Huang H."/>
            <person name="Sederoff R.R."/>
            <person name="Wang G."/>
            <person name="Qu G."/>
            <person name="Chen S."/>
        </authorList>
    </citation>
    <scope>NUCLEOTIDE SEQUENCE</scope>
    <source>
        <strain evidence="2">SC-2020</strain>
    </source>
</reference>
<feature type="chain" id="PRO_5042117885" evidence="1">
    <location>
        <begin position="27"/>
        <end position="82"/>
    </location>
</feature>
<dbReference type="Proteomes" id="UP001164929">
    <property type="component" value="Chromosome 5"/>
</dbReference>
<keyword evidence="1" id="KW-0732">Signal</keyword>
<name>A0AAD6QXA4_9ROSI</name>
<sequence>MIYGNCFVFLMPLNFVIMLQVARVWQRKQILSRCEHGIHGMAGQPVNVNFLAFLSYDVAQLPALSELQQMHSLNSEFDEWIA</sequence>
<organism evidence="2 3">
    <name type="scientific">Populus alba x Populus x berolinensis</name>
    <dbReference type="NCBI Taxonomy" id="444605"/>
    <lineage>
        <taxon>Eukaryota</taxon>
        <taxon>Viridiplantae</taxon>
        <taxon>Streptophyta</taxon>
        <taxon>Embryophyta</taxon>
        <taxon>Tracheophyta</taxon>
        <taxon>Spermatophyta</taxon>
        <taxon>Magnoliopsida</taxon>
        <taxon>eudicotyledons</taxon>
        <taxon>Gunneridae</taxon>
        <taxon>Pentapetalae</taxon>
        <taxon>rosids</taxon>
        <taxon>fabids</taxon>
        <taxon>Malpighiales</taxon>
        <taxon>Salicaceae</taxon>
        <taxon>Saliceae</taxon>
        <taxon>Populus</taxon>
    </lineage>
</organism>